<evidence type="ECO:0000256" key="4">
    <source>
        <dbReference type="SAM" id="SignalP"/>
    </source>
</evidence>
<dbReference type="EMBL" id="CP012117">
    <property type="protein sequence ID" value="ANP27336.1"/>
    <property type="molecule type" value="Genomic_DNA"/>
</dbReference>
<evidence type="ECO:0008006" key="7">
    <source>
        <dbReference type="Google" id="ProtNLM"/>
    </source>
</evidence>
<dbReference type="CDD" id="cd14747">
    <property type="entry name" value="PBP2_MalE"/>
    <property type="match status" value="1"/>
</dbReference>
<dbReference type="STRING" id="1630135.DAD186_07860"/>
<dbReference type="SUPFAM" id="SSF53850">
    <property type="entry name" value="Periplasmic binding protein-like II"/>
    <property type="match status" value="1"/>
</dbReference>
<dbReference type="GO" id="GO:0015768">
    <property type="term" value="P:maltose transport"/>
    <property type="evidence" value="ECO:0007669"/>
    <property type="project" value="TreeGrafter"/>
</dbReference>
<dbReference type="Gene3D" id="3.40.190.10">
    <property type="entry name" value="Periplasmic binding protein-like II"/>
    <property type="match status" value="2"/>
</dbReference>
<dbReference type="PATRIC" id="fig|1630135.4.peg.788"/>
<dbReference type="Pfam" id="PF01547">
    <property type="entry name" value="SBP_bac_1"/>
    <property type="match status" value="1"/>
</dbReference>
<dbReference type="Proteomes" id="UP000092596">
    <property type="component" value="Chromosome"/>
</dbReference>
<keyword evidence="2" id="KW-0813">Transport</keyword>
<evidence type="ECO:0000256" key="1">
    <source>
        <dbReference type="ARBA" id="ARBA00008520"/>
    </source>
</evidence>
<dbReference type="PANTHER" id="PTHR30061">
    <property type="entry name" value="MALTOSE-BINDING PERIPLASMIC PROTEIN"/>
    <property type="match status" value="1"/>
</dbReference>
<dbReference type="KEGG" id="dva:DAD186_07860"/>
<organism evidence="5 6">
    <name type="scientific">Dermabacter vaginalis</name>
    <dbReference type="NCBI Taxonomy" id="1630135"/>
    <lineage>
        <taxon>Bacteria</taxon>
        <taxon>Bacillati</taxon>
        <taxon>Actinomycetota</taxon>
        <taxon>Actinomycetes</taxon>
        <taxon>Micrococcales</taxon>
        <taxon>Dermabacteraceae</taxon>
        <taxon>Dermabacter</taxon>
    </lineage>
</organism>
<evidence type="ECO:0000256" key="2">
    <source>
        <dbReference type="ARBA" id="ARBA00022448"/>
    </source>
</evidence>
<evidence type="ECO:0000313" key="6">
    <source>
        <dbReference type="Proteomes" id="UP000092596"/>
    </source>
</evidence>
<dbReference type="PANTHER" id="PTHR30061:SF50">
    <property type="entry name" value="MALTOSE_MALTODEXTRIN-BINDING PERIPLASMIC PROTEIN"/>
    <property type="match status" value="1"/>
</dbReference>
<comment type="similarity">
    <text evidence="1">Belongs to the bacterial solute-binding protein 1 family.</text>
</comment>
<evidence type="ECO:0000313" key="5">
    <source>
        <dbReference type="EMBL" id="ANP27336.1"/>
    </source>
</evidence>
<sequence length="434" mass="45778">MITRRNLIATGALGAATVGLAACGKSGDSSSNPTDKAANDGKTITLWIMEGTNAKTDEYVKALQEEFTNHTGATLKVEVQPWDGAHDKFVTAMAGGTGPDVAEIGTTWTPEFADAGGLDDLTEDVKNAGIDSDLVDALKEAGTLDGKLYGMPWYAGIRSILANKDILEAAGVNSQPQSWDDLLAMIETLKAKNPDVIPFPVNGGSPFALLPFIWGAGGDIAEGSGKDWKATINEAPAVEGLAWYTDLALKHGASTEAASTWKETDSLKQFQEGKVAMFITGSWVPATVKASDEELFNKLTAFTIPAKDSAIAASFVGGSHLCRFLDSEEPELAFELIKLMTTGEFATRWSEETNFFPGTKSALDDTIKNGTDLTKVFASQMTEAGKSVPVTPMWGQIEGKKTLPNLLSNVLAGGQAPQAAADAAAKEMDGIFGA</sequence>
<dbReference type="AlphaFoldDB" id="A0A1B0ZHC0"/>
<protein>
    <recommendedName>
        <fullName evidence="7">Extracellular solute-binding protein</fullName>
    </recommendedName>
</protein>
<proteinExistence type="inferred from homology"/>
<dbReference type="GO" id="GO:1901982">
    <property type="term" value="F:maltose binding"/>
    <property type="evidence" value="ECO:0007669"/>
    <property type="project" value="TreeGrafter"/>
</dbReference>
<accession>A0A1B0ZHC0</accession>
<dbReference type="RefSeq" id="WP_065247563.1">
    <property type="nucleotide sequence ID" value="NZ_CP012117.1"/>
</dbReference>
<dbReference type="PROSITE" id="PS51257">
    <property type="entry name" value="PROKAR_LIPOPROTEIN"/>
    <property type="match status" value="1"/>
</dbReference>
<gene>
    <name evidence="5" type="ORF">DAD186_07860</name>
</gene>
<feature type="signal peptide" evidence="4">
    <location>
        <begin position="1"/>
        <end position="21"/>
    </location>
</feature>
<evidence type="ECO:0000256" key="3">
    <source>
        <dbReference type="ARBA" id="ARBA00022729"/>
    </source>
</evidence>
<keyword evidence="3 4" id="KW-0732">Signal</keyword>
<dbReference type="GO" id="GO:0042956">
    <property type="term" value="P:maltodextrin transmembrane transport"/>
    <property type="evidence" value="ECO:0007669"/>
    <property type="project" value="TreeGrafter"/>
</dbReference>
<feature type="chain" id="PRO_5008517819" description="Extracellular solute-binding protein" evidence="4">
    <location>
        <begin position="22"/>
        <end position="434"/>
    </location>
</feature>
<reference evidence="5 6" key="1">
    <citation type="submission" date="2015-06" db="EMBL/GenBank/DDBJ databases">
        <title>Investigation of pathophysiology for high-risk pregnancy and development of treatment modality based on it.</title>
        <authorList>
            <person name="Kim B.-C."/>
            <person name="Lim S."/>
        </authorList>
    </citation>
    <scope>NUCLEOTIDE SEQUENCE [LARGE SCALE GENOMIC DNA]</scope>
    <source>
        <strain evidence="5 6">AD1-86</strain>
    </source>
</reference>
<dbReference type="GO" id="GO:0055052">
    <property type="term" value="C:ATP-binding cassette (ABC) transporter complex, substrate-binding subunit-containing"/>
    <property type="evidence" value="ECO:0007669"/>
    <property type="project" value="TreeGrafter"/>
</dbReference>
<dbReference type="InterPro" id="IPR006059">
    <property type="entry name" value="SBP"/>
</dbReference>
<name>A0A1B0ZHC0_9MICO</name>